<reference evidence="1" key="1">
    <citation type="submission" date="2019-11" db="EMBL/GenBank/DDBJ databases">
        <title>Genome sequences of 17 halophilic strains isolated from different environments.</title>
        <authorList>
            <person name="Furrow R.E."/>
        </authorList>
    </citation>
    <scope>NUCLEOTIDE SEQUENCE</scope>
    <source>
        <strain evidence="1">22510_22_Filter</strain>
    </source>
</reference>
<proteinExistence type="predicted"/>
<sequence length="164" mass="18543">MKYTLTCTYVEDDKFGVFTWALSNFEGVLHSDSIIALGERKSDRTYCGHIALRRALRQSAKLTEGVVDLTVKLDEGLIEAVGYELLPEVSTPLYPALKETTERALRRFEKYQLAQITEDVDGGMSVDEATALDEAEDRLERLRTIGGRLDLWFLRITAPTKIIK</sequence>
<evidence type="ECO:0000313" key="1">
    <source>
        <dbReference type="EMBL" id="MYL53314.1"/>
    </source>
</evidence>
<keyword evidence="2" id="KW-1185">Reference proteome</keyword>
<organism evidence="1 2">
    <name type="scientific">Pontibacillus yanchengensis</name>
    <dbReference type="NCBI Taxonomy" id="462910"/>
    <lineage>
        <taxon>Bacteria</taxon>
        <taxon>Bacillati</taxon>
        <taxon>Bacillota</taxon>
        <taxon>Bacilli</taxon>
        <taxon>Bacillales</taxon>
        <taxon>Bacillaceae</taxon>
        <taxon>Pontibacillus</taxon>
    </lineage>
</organism>
<evidence type="ECO:0000313" key="2">
    <source>
        <dbReference type="Proteomes" id="UP000466692"/>
    </source>
</evidence>
<comment type="caution">
    <text evidence="1">The sequence shown here is derived from an EMBL/GenBank/DDBJ whole genome shotgun (WGS) entry which is preliminary data.</text>
</comment>
<gene>
    <name evidence="1" type="ORF">GLW08_08175</name>
</gene>
<name>A0ACC7VGJ7_9BACI</name>
<dbReference type="EMBL" id="WMEU01000002">
    <property type="protein sequence ID" value="MYL53314.1"/>
    <property type="molecule type" value="Genomic_DNA"/>
</dbReference>
<dbReference type="Proteomes" id="UP000466692">
    <property type="component" value="Unassembled WGS sequence"/>
</dbReference>
<protein>
    <submittedName>
        <fullName evidence="1">Uncharacterized protein</fullName>
    </submittedName>
</protein>
<accession>A0ACC7VGJ7</accession>